<protein>
    <submittedName>
        <fullName evidence="1">Uncharacterized protein</fullName>
    </submittedName>
</protein>
<reference evidence="1" key="1">
    <citation type="submission" date="2022-12" db="EMBL/GenBank/DDBJ databases">
        <title>Genome sequence of HCMS5-2.</title>
        <authorList>
            <person name="Woo H."/>
        </authorList>
    </citation>
    <scope>NUCLEOTIDE SEQUENCE</scope>
    <source>
        <strain evidence="1">HCMS5-2</strain>
    </source>
</reference>
<dbReference type="Proteomes" id="UP001144347">
    <property type="component" value="Unassembled WGS sequence"/>
</dbReference>
<accession>A0ABT4L878</accession>
<dbReference type="EMBL" id="JAPWGM010000002">
    <property type="protein sequence ID" value="MCZ4243902.1"/>
    <property type="molecule type" value="Genomic_DNA"/>
</dbReference>
<evidence type="ECO:0000313" key="2">
    <source>
        <dbReference type="Proteomes" id="UP001144347"/>
    </source>
</evidence>
<keyword evidence="2" id="KW-1185">Reference proteome</keyword>
<dbReference type="RefSeq" id="WP_269426973.1">
    <property type="nucleotide sequence ID" value="NZ_JAPWGM010000002.1"/>
</dbReference>
<comment type="caution">
    <text evidence="1">The sequence shown here is derived from an EMBL/GenBank/DDBJ whole genome shotgun (WGS) entry which is preliminary data.</text>
</comment>
<proteinExistence type="predicted"/>
<evidence type="ECO:0000313" key="1">
    <source>
        <dbReference type="EMBL" id="MCZ4243902.1"/>
    </source>
</evidence>
<organism evidence="1 2">
    <name type="scientific">Pedobacter punctiformis</name>
    <dbReference type="NCBI Taxonomy" id="3004097"/>
    <lineage>
        <taxon>Bacteria</taxon>
        <taxon>Pseudomonadati</taxon>
        <taxon>Bacteroidota</taxon>
        <taxon>Sphingobacteriia</taxon>
        <taxon>Sphingobacteriales</taxon>
        <taxon>Sphingobacteriaceae</taxon>
        <taxon>Pedobacter</taxon>
    </lineage>
</organism>
<gene>
    <name evidence="1" type="ORF">O0955_07770</name>
</gene>
<sequence>MNEKDTKMFVEMAYSASFMKINGMQLCTSCRCEVRSDPLINGLKMNTSYPAMTKVLL</sequence>
<name>A0ABT4L878_9SPHI</name>